<name>A0AAE0DQ10_9LECA</name>
<evidence type="ECO:0000313" key="3">
    <source>
        <dbReference type="Proteomes" id="UP001276659"/>
    </source>
</evidence>
<accession>A0AAE0DQ10</accession>
<sequence>MTGQQGRQQGAASEETQVAIANMISEVRLNDLVKQDWTKELSSAPMSVAILGECMLVASFKNAAQIQLDRPELKSKYLAPNLLEIAQVGSTTFIKAEVGMGQICASSLHVGGSGGTIDNIMRYLSKPKTSINKKLLGIQLNVLKKKSDTCAGEARKILADFEKWGTLVDNVWFALSDKSADSLREEREKAQELMDQMKKEADLVAAQERSKENLELRRQKLAQATATRQKVDKQWEEHGGASTLFMTGVTIVNPLLGWSMFGLTTLGLWAAEYDFLNEEKLLEAQKRDLEQTLSEEKKLAMDLQKLRDDNTSLAEMKKTLSRAIGRLVDLTQCIRQMLLFFGKVTKMVDNIVEHQDDEFVSVLQIEDIPESEDDPEELQQATQHPAFRAKVHFATMQKVAEAYTDISNEHIIGGFDEIFQIGLSNICENDDEVDSKQAKLDALKRKSSQSVRATIQQVRLQERTF</sequence>
<evidence type="ECO:0000256" key="1">
    <source>
        <dbReference type="SAM" id="Coils"/>
    </source>
</evidence>
<feature type="coiled-coil region" evidence="1">
    <location>
        <begin position="180"/>
        <end position="224"/>
    </location>
</feature>
<feature type="coiled-coil region" evidence="1">
    <location>
        <begin position="279"/>
        <end position="323"/>
    </location>
</feature>
<gene>
    <name evidence="2" type="ORF">OEA41_001008</name>
</gene>
<comment type="caution">
    <text evidence="2">The sequence shown here is derived from an EMBL/GenBank/DDBJ whole genome shotgun (WGS) entry which is preliminary data.</text>
</comment>
<dbReference type="Proteomes" id="UP001276659">
    <property type="component" value="Unassembled WGS sequence"/>
</dbReference>
<dbReference type="AlphaFoldDB" id="A0AAE0DQ10"/>
<dbReference type="EMBL" id="JASNWA010000003">
    <property type="protein sequence ID" value="KAK3178871.1"/>
    <property type="molecule type" value="Genomic_DNA"/>
</dbReference>
<keyword evidence="3" id="KW-1185">Reference proteome</keyword>
<keyword evidence="1" id="KW-0175">Coiled coil</keyword>
<proteinExistence type="predicted"/>
<organism evidence="2 3">
    <name type="scientific">Lepraria neglecta</name>
    <dbReference type="NCBI Taxonomy" id="209136"/>
    <lineage>
        <taxon>Eukaryota</taxon>
        <taxon>Fungi</taxon>
        <taxon>Dikarya</taxon>
        <taxon>Ascomycota</taxon>
        <taxon>Pezizomycotina</taxon>
        <taxon>Lecanoromycetes</taxon>
        <taxon>OSLEUM clade</taxon>
        <taxon>Lecanoromycetidae</taxon>
        <taxon>Lecanorales</taxon>
        <taxon>Lecanorineae</taxon>
        <taxon>Stereocaulaceae</taxon>
        <taxon>Lepraria</taxon>
    </lineage>
</organism>
<dbReference type="PANTHER" id="PTHR33488">
    <property type="entry name" value="ZGC:162509"/>
    <property type="match status" value="1"/>
</dbReference>
<protein>
    <submittedName>
        <fullName evidence="2">Uncharacterized protein</fullName>
    </submittedName>
</protein>
<dbReference type="PANTHER" id="PTHR33488:SF2">
    <property type="entry name" value="EARLY ENDOSOME ANTIGEN 1-LIKE"/>
    <property type="match status" value="1"/>
</dbReference>
<reference evidence="2" key="1">
    <citation type="submission" date="2022-11" db="EMBL/GenBank/DDBJ databases">
        <title>Chromosomal genome sequence assembly and mating type (MAT) locus characterization of the leprose asexual lichenized fungus Lepraria neglecta (Nyl.) Erichsen.</title>
        <authorList>
            <person name="Allen J.L."/>
            <person name="Pfeffer B."/>
        </authorList>
    </citation>
    <scope>NUCLEOTIDE SEQUENCE</scope>
    <source>
        <strain evidence="2">Allen 5258</strain>
    </source>
</reference>
<evidence type="ECO:0000313" key="2">
    <source>
        <dbReference type="EMBL" id="KAK3178871.1"/>
    </source>
</evidence>